<proteinExistence type="predicted"/>
<accession>A0ABV9TBW5</accession>
<dbReference type="PANTHER" id="PTHR47260">
    <property type="entry name" value="UPF0644 PROTEIN PB2B4.06"/>
    <property type="match status" value="1"/>
</dbReference>
<keyword evidence="2" id="KW-0378">Hydrolase</keyword>
<protein>
    <submittedName>
        <fullName evidence="2">PaaI family thioesterase</fullName>
        <ecNumber evidence="2">3.1.2.-</ecNumber>
    </submittedName>
</protein>
<name>A0ABV9TBW5_9GAMM</name>
<evidence type="ECO:0000313" key="2">
    <source>
        <dbReference type="EMBL" id="MFC4892639.1"/>
    </source>
</evidence>
<reference evidence="3" key="1">
    <citation type="journal article" date="2019" name="Int. J. Syst. Evol. Microbiol.">
        <title>The Global Catalogue of Microorganisms (GCM) 10K type strain sequencing project: providing services to taxonomists for standard genome sequencing and annotation.</title>
        <authorList>
            <consortium name="The Broad Institute Genomics Platform"/>
            <consortium name="The Broad Institute Genome Sequencing Center for Infectious Disease"/>
            <person name="Wu L."/>
            <person name="Ma J."/>
        </authorList>
    </citation>
    <scope>NUCLEOTIDE SEQUENCE [LARGE SCALE GENOMIC DNA]</scope>
    <source>
        <strain evidence="3">CGMCC 1.13718</strain>
    </source>
</reference>
<dbReference type="PANTHER" id="PTHR47260:SF1">
    <property type="entry name" value="UPF0644 PROTEIN PB2B4.06"/>
    <property type="match status" value="1"/>
</dbReference>
<keyword evidence="3" id="KW-1185">Reference proteome</keyword>
<dbReference type="CDD" id="cd03443">
    <property type="entry name" value="PaaI_thioesterase"/>
    <property type="match status" value="1"/>
</dbReference>
<dbReference type="InterPro" id="IPR006683">
    <property type="entry name" value="Thioestr_dom"/>
</dbReference>
<dbReference type="GO" id="GO:0016787">
    <property type="term" value="F:hydrolase activity"/>
    <property type="evidence" value="ECO:0007669"/>
    <property type="project" value="UniProtKB-KW"/>
</dbReference>
<dbReference type="SUPFAM" id="SSF54637">
    <property type="entry name" value="Thioesterase/thiol ester dehydrase-isomerase"/>
    <property type="match status" value="1"/>
</dbReference>
<evidence type="ECO:0000313" key="3">
    <source>
        <dbReference type="Proteomes" id="UP001595926"/>
    </source>
</evidence>
<organism evidence="2 3">
    <name type="scientific">Pseudofrancisella aestuarii</name>
    <dbReference type="NCBI Taxonomy" id="2670347"/>
    <lineage>
        <taxon>Bacteria</taxon>
        <taxon>Pseudomonadati</taxon>
        <taxon>Pseudomonadota</taxon>
        <taxon>Gammaproteobacteria</taxon>
        <taxon>Thiotrichales</taxon>
        <taxon>Francisellaceae</taxon>
        <taxon>Pseudofrancisella</taxon>
    </lineage>
</organism>
<dbReference type="EMBL" id="JBHSJH010000002">
    <property type="protein sequence ID" value="MFC4892639.1"/>
    <property type="molecule type" value="Genomic_DNA"/>
</dbReference>
<comment type="caution">
    <text evidence="2">The sequence shown here is derived from an EMBL/GenBank/DDBJ whole genome shotgun (WGS) entry which is preliminary data.</text>
</comment>
<dbReference type="Gene3D" id="3.10.129.10">
    <property type="entry name" value="Hotdog Thioesterase"/>
    <property type="match status" value="1"/>
</dbReference>
<dbReference type="Pfam" id="PF03061">
    <property type="entry name" value="4HBT"/>
    <property type="match status" value="1"/>
</dbReference>
<sequence>MINLDDYKPIDFHWNYTCFSSKDKNPIGLQLPLYHISNHLYTKFKCLPHHVGWENVIHGGIIALICDDILGKHVLMAAKSFCVTRNLNVKYLKPAYSKLAYIFKTTLIRKSRTTVWMKVDIYNENHELCAYADADFALLEEQHAKAKDIASYNLDDLISQSMKN</sequence>
<dbReference type="EC" id="3.1.2.-" evidence="2"/>
<dbReference type="Proteomes" id="UP001595926">
    <property type="component" value="Unassembled WGS sequence"/>
</dbReference>
<feature type="domain" description="Thioesterase" evidence="1">
    <location>
        <begin position="55"/>
        <end position="130"/>
    </location>
</feature>
<gene>
    <name evidence="2" type="ORF">ACFPDQ_06210</name>
</gene>
<evidence type="ECO:0000259" key="1">
    <source>
        <dbReference type="Pfam" id="PF03061"/>
    </source>
</evidence>
<dbReference type="RefSeq" id="WP_119330004.1">
    <property type="nucleotide sequence ID" value="NZ_JBHSJH010000002.1"/>
</dbReference>
<dbReference type="InterPro" id="IPR029069">
    <property type="entry name" value="HotDog_dom_sf"/>
</dbReference>
<dbReference type="InterPro" id="IPR052061">
    <property type="entry name" value="PTE-AB_protein"/>
</dbReference>